<evidence type="ECO:0000313" key="8">
    <source>
        <dbReference type="Proteomes" id="UP000736583"/>
    </source>
</evidence>
<keyword evidence="4" id="KW-0804">Transcription</keyword>
<feature type="domain" description="RNA polymerase sigma factor 70 region 4 type 2" evidence="6">
    <location>
        <begin position="123"/>
        <end position="175"/>
    </location>
</feature>
<dbReference type="InterPro" id="IPR039425">
    <property type="entry name" value="RNA_pol_sigma-70-like"/>
</dbReference>
<evidence type="ECO:0000256" key="3">
    <source>
        <dbReference type="ARBA" id="ARBA00023125"/>
    </source>
</evidence>
<keyword evidence="8" id="KW-1185">Reference proteome</keyword>
<gene>
    <name evidence="7" type="ORF">KQI89_16850</name>
</gene>
<dbReference type="PANTHER" id="PTHR43133:SF8">
    <property type="entry name" value="RNA POLYMERASE SIGMA FACTOR HI_1459-RELATED"/>
    <property type="match status" value="1"/>
</dbReference>
<dbReference type="InterPro" id="IPR013249">
    <property type="entry name" value="RNA_pol_sigma70_r4_t2"/>
</dbReference>
<dbReference type="NCBIfam" id="TIGR02937">
    <property type="entry name" value="sigma70-ECF"/>
    <property type="match status" value="1"/>
</dbReference>
<evidence type="ECO:0000256" key="1">
    <source>
        <dbReference type="ARBA" id="ARBA00023015"/>
    </source>
</evidence>
<evidence type="ECO:0000259" key="6">
    <source>
        <dbReference type="Pfam" id="PF08281"/>
    </source>
</evidence>
<feature type="domain" description="RNA polymerase sigma-70 region 2" evidence="5">
    <location>
        <begin position="24"/>
        <end position="91"/>
    </location>
</feature>
<dbReference type="EMBL" id="JAHLQL010000010">
    <property type="protein sequence ID" value="MBU5593412.1"/>
    <property type="molecule type" value="Genomic_DNA"/>
</dbReference>
<protein>
    <submittedName>
        <fullName evidence="7">Sigma-70 family RNA polymerase sigma factor</fullName>
    </submittedName>
</protein>
<name>A0ABS6F4G7_9CLOT</name>
<dbReference type="InterPro" id="IPR007627">
    <property type="entry name" value="RNA_pol_sigma70_r2"/>
</dbReference>
<dbReference type="Pfam" id="PF04542">
    <property type="entry name" value="Sigma70_r2"/>
    <property type="match status" value="1"/>
</dbReference>
<evidence type="ECO:0000313" key="7">
    <source>
        <dbReference type="EMBL" id="MBU5593412.1"/>
    </source>
</evidence>
<comment type="caution">
    <text evidence="7">The sequence shown here is derived from an EMBL/GenBank/DDBJ whole genome shotgun (WGS) entry which is preliminary data.</text>
</comment>
<dbReference type="PANTHER" id="PTHR43133">
    <property type="entry name" value="RNA POLYMERASE ECF-TYPE SIGMA FACTO"/>
    <property type="match status" value="1"/>
</dbReference>
<organism evidence="7 8">
    <name type="scientific">Clostridium simiarum</name>
    <dbReference type="NCBI Taxonomy" id="2841506"/>
    <lineage>
        <taxon>Bacteria</taxon>
        <taxon>Bacillati</taxon>
        <taxon>Bacillota</taxon>
        <taxon>Clostridia</taxon>
        <taxon>Eubacteriales</taxon>
        <taxon>Clostridiaceae</taxon>
        <taxon>Clostridium</taxon>
    </lineage>
</organism>
<keyword evidence="2" id="KW-0731">Sigma factor</keyword>
<keyword evidence="3" id="KW-0238">DNA-binding</keyword>
<sequence>MDDKDKEIIKGIIEKDHKALDGFILKHGSMIYNVVSSVLNNSHERDSIDECINDILLCLWDNMDCFSVEKGNFKSWLICISKNKALDYKRKLVKSLDSTDIEDVQISSQSDIEENYISQEESNQLACVLDELGQKDSEIFKRKYLNDESVEEISKNMGMSTMSIYKRLSRGRRKLRKLMEKI</sequence>
<keyword evidence="1" id="KW-0805">Transcription regulation</keyword>
<dbReference type="Proteomes" id="UP000736583">
    <property type="component" value="Unassembled WGS sequence"/>
</dbReference>
<evidence type="ECO:0000259" key="5">
    <source>
        <dbReference type="Pfam" id="PF04542"/>
    </source>
</evidence>
<proteinExistence type="predicted"/>
<accession>A0ABS6F4G7</accession>
<evidence type="ECO:0000256" key="2">
    <source>
        <dbReference type="ARBA" id="ARBA00023082"/>
    </source>
</evidence>
<dbReference type="Pfam" id="PF08281">
    <property type="entry name" value="Sigma70_r4_2"/>
    <property type="match status" value="1"/>
</dbReference>
<dbReference type="RefSeq" id="WP_216458068.1">
    <property type="nucleotide sequence ID" value="NZ_JAHLQL010000010.1"/>
</dbReference>
<dbReference type="InterPro" id="IPR014284">
    <property type="entry name" value="RNA_pol_sigma-70_dom"/>
</dbReference>
<reference evidence="7 8" key="1">
    <citation type="submission" date="2021-06" db="EMBL/GenBank/DDBJ databases">
        <authorList>
            <person name="Sun Q."/>
            <person name="Li D."/>
        </authorList>
    </citation>
    <scope>NUCLEOTIDE SEQUENCE [LARGE SCALE GENOMIC DNA]</scope>
    <source>
        <strain evidence="7 8">MSJ-4</strain>
    </source>
</reference>
<evidence type="ECO:0000256" key="4">
    <source>
        <dbReference type="ARBA" id="ARBA00023163"/>
    </source>
</evidence>